<keyword evidence="10" id="KW-0807">Transducer</keyword>
<evidence type="ECO:0000256" key="8">
    <source>
        <dbReference type="ARBA" id="ARBA00023136"/>
    </source>
</evidence>
<evidence type="ECO:0000256" key="9">
    <source>
        <dbReference type="ARBA" id="ARBA00023170"/>
    </source>
</evidence>
<dbReference type="SUPFAM" id="SSF81321">
    <property type="entry name" value="Family A G protein-coupled receptor-like"/>
    <property type="match status" value="1"/>
</dbReference>
<evidence type="ECO:0000256" key="2">
    <source>
        <dbReference type="ARBA" id="ARBA00007376"/>
    </source>
</evidence>
<evidence type="ECO:0000313" key="15">
    <source>
        <dbReference type="Proteomes" id="UP000824782"/>
    </source>
</evidence>
<comment type="similarity">
    <text evidence="2 11">Belongs to the G-protein coupled receptor T2R family.</text>
</comment>
<comment type="caution">
    <text evidence="14">The sequence shown here is derived from an EMBL/GenBank/DDBJ whole genome shotgun (WGS) entry which is preliminary data.</text>
</comment>
<dbReference type="InterPro" id="IPR007960">
    <property type="entry name" value="TAS2R"/>
</dbReference>
<name>A0AAV6ZX02_ENGPU</name>
<evidence type="ECO:0000256" key="13">
    <source>
        <dbReference type="SAM" id="Phobius"/>
    </source>
</evidence>
<dbReference type="GO" id="GO:0016020">
    <property type="term" value="C:membrane"/>
    <property type="evidence" value="ECO:0007669"/>
    <property type="project" value="UniProtKB-SubCell"/>
</dbReference>
<dbReference type="Pfam" id="PF05296">
    <property type="entry name" value="TAS2R"/>
    <property type="match status" value="1"/>
</dbReference>
<keyword evidence="6 13" id="KW-1133">Transmembrane helix</keyword>
<dbReference type="Proteomes" id="UP000824782">
    <property type="component" value="Unassembled WGS sequence"/>
</dbReference>
<evidence type="ECO:0000256" key="7">
    <source>
        <dbReference type="ARBA" id="ARBA00023040"/>
    </source>
</evidence>
<accession>A0AAV6ZX02</accession>
<feature type="transmembrane region" description="Helical" evidence="13">
    <location>
        <begin position="125"/>
        <end position="145"/>
    </location>
</feature>
<evidence type="ECO:0000313" key="14">
    <source>
        <dbReference type="EMBL" id="KAG8551760.1"/>
    </source>
</evidence>
<gene>
    <name evidence="14" type="ORF">GDO81_004249</name>
</gene>
<feature type="transmembrane region" description="Helical" evidence="13">
    <location>
        <begin position="47"/>
        <end position="69"/>
    </location>
</feature>
<evidence type="ECO:0000256" key="11">
    <source>
        <dbReference type="RuleBase" id="RU004423"/>
    </source>
</evidence>
<dbReference type="Gene3D" id="1.20.1070.10">
    <property type="entry name" value="Rhodopsin 7-helix transmembrane proteins"/>
    <property type="match status" value="1"/>
</dbReference>
<feature type="transmembrane region" description="Helical" evidence="13">
    <location>
        <begin position="81"/>
        <end position="105"/>
    </location>
</feature>
<keyword evidence="15" id="KW-1185">Reference proteome</keyword>
<protein>
    <recommendedName>
        <fullName evidence="16">Serpentine receptor class gamma</fullName>
    </recommendedName>
</protein>
<keyword evidence="4" id="KW-0716">Sensory transduction</keyword>
<evidence type="ECO:0008006" key="16">
    <source>
        <dbReference type="Google" id="ProtNLM"/>
    </source>
</evidence>
<reference evidence="14" key="1">
    <citation type="thesis" date="2020" institute="ProQuest LLC" country="789 East Eisenhower Parkway, Ann Arbor, MI, USA">
        <title>Comparative Genomics and Chromosome Evolution.</title>
        <authorList>
            <person name="Mudd A.B."/>
        </authorList>
    </citation>
    <scope>NUCLEOTIDE SEQUENCE</scope>
    <source>
        <strain evidence="14">237g6f4</strain>
        <tissue evidence="14">Blood</tissue>
    </source>
</reference>
<keyword evidence="9" id="KW-0675">Receptor</keyword>
<proteinExistence type="inferred from homology"/>
<keyword evidence="3" id="KW-0919">Taste</keyword>
<feature type="transmembrane region" description="Helical" evidence="13">
    <location>
        <begin position="171"/>
        <end position="199"/>
    </location>
</feature>
<keyword evidence="7" id="KW-0297">G-protein coupled receptor</keyword>
<evidence type="ECO:0000256" key="10">
    <source>
        <dbReference type="ARBA" id="ARBA00023224"/>
    </source>
</evidence>
<evidence type="ECO:0000256" key="4">
    <source>
        <dbReference type="ARBA" id="ARBA00022606"/>
    </source>
</evidence>
<dbReference type="PANTHER" id="PTHR11394:SF155">
    <property type="entry name" value="TASTE RECEPTOR TYPE 2"/>
    <property type="match status" value="1"/>
</dbReference>
<evidence type="ECO:0000256" key="5">
    <source>
        <dbReference type="ARBA" id="ARBA00022692"/>
    </source>
</evidence>
<dbReference type="EMBL" id="WNYA01000011">
    <property type="protein sequence ID" value="KAG8551760.1"/>
    <property type="molecule type" value="Genomic_DNA"/>
</dbReference>
<keyword evidence="5 13" id="KW-0812">Transmembrane</keyword>
<evidence type="ECO:0000256" key="3">
    <source>
        <dbReference type="ARBA" id="ARBA00022480"/>
    </source>
</evidence>
<organism evidence="14 15">
    <name type="scientific">Engystomops pustulosus</name>
    <name type="common">Tungara frog</name>
    <name type="synonym">Physalaemus pustulosus</name>
    <dbReference type="NCBI Taxonomy" id="76066"/>
    <lineage>
        <taxon>Eukaryota</taxon>
        <taxon>Metazoa</taxon>
        <taxon>Chordata</taxon>
        <taxon>Craniata</taxon>
        <taxon>Vertebrata</taxon>
        <taxon>Euteleostomi</taxon>
        <taxon>Amphibia</taxon>
        <taxon>Batrachia</taxon>
        <taxon>Anura</taxon>
        <taxon>Neobatrachia</taxon>
        <taxon>Hyloidea</taxon>
        <taxon>Leptodactylidae</taxon>
        <taxon>Leiuperinae</taxon>
        <taxon>Engystomops</taxon>
    </lineage>
</organism>
<dbReference type="GO" id="GO:0033038">
    <property type="term" value="F:bitter taste receptor activity"/>
    <property type="evidence" value="ECO:0007669"/>
    <property type="project" value="InterPro"/>
</dbReference>
<evidence type="ECO:0000256" key="6">
    <source>
        <dbReference type="ARBA" id="ARBA00022989"/>
    </source>
</evidence>
<evidence type="ECO:0000256" key="12">
    <source>
        <dbReference type="SAM" id="MobiDB-lite"/>
    </source>
</evidence>
<feature type="region of interest" description="Disordered" evidence="12">
    <location>
        <begin position="208"/>
        <end position="237"/>
    </location>
</feature>
<keyword evidence="8 13" id="KW-0472">Membrane</keyword>
<comment type="subcellular location">
    <subcellularLocation>
        <location evidence="1">Membrane</location>
        <topology evidence="1">Multi-pass membrane protein</topology>
    </subcellularLocation>
</comment>
<sequence length="237" mass="26873">MEAVTITLVSINYVTLILQFPGNAFIIVVLILDFYKNRRLPVNDQLILVLNVFNLLYGFNAGYLLYGYLSKLNDYGLFDQAIHHFMFSNLCSIVFSALLSIHFCLKIVNINNRFYIGLQKRFPNLFPWIIIAFPVGYFLLSHFSAAGRIKHCLLNTTSEFEYMEESLRCSWIAVFFVIICVTCTFSCTVSALTILISLFRHVKRMQENTRGSPNTASSSSLPNSIQTENDPSSAGMG</sequence>
<dbReference type="GO" id="GO:0004930">
    <property type="term" value="F:G protein-coupled receptor activity"/>
    <property type="evidence" value="ECO:0007669"/>
    <property type="project" value="UniProtKB-KW"/>
</dbReference>
<feature type="transmembrane region" description="Helical" evidence="13">
    <location>
        <begin position="12"/>
        <end position="35"/>
    </location>
</feature>
<evidence type="ECO:0000256" key="1">
    <source>
        <dbReference type="ARBA" id="ARBA00004141"/>
    </source>
</evidence>
<dbReference type="AlphaFoldDB" id="A0AAV6ZX02"/>
<dbReference type="PANTHER" id="PTHR11394">
    <property type="entry name" value="TASTE RECEPTOR TYPE 2"/>
    <property type="match status" value="1"/>
</dbReference>